<sequence length="135" mass="14726">MLELDKLGFSLWLSSKPSKRWGELTLCLGKVVPYKLYESFTGIGVFASGFGFSGSFFLDINASYRKGEYFSVIFSVPCNGAIDGKPGDVWDLPRVAVDGLGAAMLVTILLDLWQIFLGPIVPLTDTKQCLQPGLP</sequence>
<accession>A0ACC1AXN8</accession>
<dbReference type="Proteomes" id="UP001164250">
    <property type="component" value="Chromosome 8"/>
</dbReference>
<gene>
    <name evidence="1" type="ORF">Patl1_12578</name>
</gene>
<organism evidence="1 2">
    <name type="scientific">Pistacia atlantica</name>
    <dbReference type="NCBI Taxonomy" id="434234"/>
    <lineage>
        <taxon>Eukaryota</taxon>
        <taxon>Viridiplantae</taxon>
        <taxon>Streptophyta</taxon>
        <taxon>Embryophyta</taxon>
        <taxon>Tracheophyta</taxon>
        <taxon>Spermatophyta</taxon>
        <taxon>Magnoliopsida</taxon>
        <taxon>eudicotyledons</taxon>
        <taxon>Gunneridae</taxon>
        <taxon>Pentapetalae</taxon>
        <taxon>rosids</taxon>
        <taxon>malvids</taxon>
        <taxon>Sapindales</taxon>
        <taxon>Anacardiaceae</taxon>
        <taxon>Pistacia</taxon>
    </lineage>
</organism>
<name>A0ACC1AXN8_9ROSI</name>
<reference evidence="2" key="1">
    <citation type="journal article" date="2023" name="G3 (Bethesda)">
        <title>Genome assembly and association tests identify interacting loci associated with vigor, precocity, and sex in interspecific pistachio rootstocks.</title>
        <authorList>
            <person name="Palmer W."/>
            <person name="Jacygrad E."/>
            <person name="Sagayaradj S."/>
            <person name="Cavanaugh K."/>
            <person name="Han R."/>
            <person name="Bertier L."/>
            <person name="Beede B."/>
            <person name="Kafkas S."/>
            <person name="Golino D."/>
            <person name="Preece J."/>
            <person name="Michelmore R."/>
        </authorList>
    </citation>
    <scope>NUCLEOTIDE SEQUENCE [LARGE SCALE GENOMIC DNA]</scope>
</reference>
<evidence type="ECO:0000313" key="1">
    <source>
        <dbReference type="EMBL" id="KAJ0091466.1"/>
    </source>
</evidence>
<protein>
    <submittedName>
        <fullName evidence="1">Uncharacterized protein</fullName>
    </submittedName>
</protein>
<keyword evidence="2" id="KW-1185">Reference proteome</keyword>
<proteinExistence type="predicted"/>
<dbReference type="EMBL" id="CM047904">
    <property type="protein sequence ID" value="KAJ0091466.1"/>
    <property type="molecule type" value="Genomic_DNA"/>
</dbReference>
<evidence type="ECO:0000313" key="2">
    <source>
        <dbReference type="Proteomes" id="UP001164250"/>
    </source>
</evidence>
<comment type="caution">
    <text evidence="1">The sequence shown here is derived from an EMBL/GenBank/DDBJ whole genome shotgun (WGS) entry which is preliminary data.</text>
</comment>